<keyword evidence="3" id="KW-0349">Heme</keyword>
<keyword evidence="9" id="KW-1185">Reference proteome</keyword>
<dbReference type="GO" id="GO:0046872">
    <property type="term" value="F:metal ion binding"/>
    <property type="evidence" value="ECO:0007669"/>
    <property type="project" value="UniProtKB-KW"/>
</dbReference>
<evidence type="ECO:0000256" key="4">
    <source>
        <dbReference type="ARBA" id="ARBA00022723"/>
    </source>
</evidence>
<dbReference type="GeneID" id="99727063"/>
<organism evidence="7 9">
    <name type="scientific">Kerstersia gyiorum</name>
    <dbReference type="NCBI Taxonomy" id="206506"/>
    <lineage>
        <taxon>Bacteria</taxon>
        <taxon>Pseudomonadati</taxon>
        <taxon>Pseudomonadota</taxon>
        <taxon>Betaproteobacteria</taxon>
        <taxon>Burkholderiales</taxon>
        <taxon>Alcaligenaceae</taxon>
        <taxon>Kerstersia</taxon>
    </lineage>
</organism>
<dbReference type="AlphaFoldDB" id="A0A171KNQ4"/>
<evidence type="ECO:0000256" key="6">
    <source>
        <dbReference type="ARBA" id="ARBA00034496"/>
    </source>
</evidence>
<dbReference type="GO" id="GO:0019825">
    <property type="term" value="F:oxygen binding"/>
    <property type="evidence" value="ECO:0007669"/>
    <property type="project" value="InterPro"/>
</dbReference>
<keyword evidence="5" id="KW-0408">Iron</keyword>
<dbReference type="GO" id="GO:0020037">
    <property type="term" value="F:heme binding"/>
    <property type="evidence" value="ECO:0007669"/>
    <property type="project" value="InterPro"/>
</dbReference>
<protein>
    <submittedName>
        <fullName evidence="7 8">Hemoglobin</fullName>
    </submittedName>
</protein>
<dbReference type="SUPFAM" id="SSF46458">
    <property type="entry name" value="Globin-like"/>
    <property type="match status" value="1"/>
</dbReference>
<dbReference type="PANTHER" id="PTHR47366">
    <property type="entry name" value="TWO-ON-TWO HEMOGLOBIN-3"/>
    <property type="match status" value="1"/>
</dbReference>
<sequence>MSRVQPIFEPYDTSRSLYEHLGGETGVRRIVDRFYDLMDLEDDFRELRAVHGPSLDEARDKLFWFLSGYFGGPDLYISRFGHPRLRARHLPFPIGTTERDQWVACMGRALVDENVPAPLVDRLVHTFFGVADWMRNREG</sequence>
<comment type="similarity">
    <text evidence="6">Belongs to the truncated hemoglobin family. Group II subfamily.</text>
</comment>
<dbReference type="GO" id="GO:0005344">
    <property type="term" value="F:oxygen carrier activity"/>
    <property type="evidence" value="ECO:0007669"/>
    <property type="project" value="InterPro"/>
</dbReference>
<dbReference type="PATRIC" id="fig|206506.3.peg.3367"/>
<evidence type="ECO:0000256" key="3">
    <source>
        <dbReference type="ARBA" id="ARBA00022617"/>
    </source>
</evidence>
<gene>
    <name evidence="7" type="ORF">AAV32_15810</name>
    <name evidence="8" type="ORF">EV679_3406</name>
</gene>
<reference evidence="7 9" key="1">
    <citation type="submission" date="2015-04" db="EMBL/GenBank/DDBJ databases">
        <title>Genome sequence of Kerstersia gyiorum CG1.</title>
        <authorList>
            <person name="Greninger A.L."/>
            <person name="Kozyreva V."/>
            <person name="Chaturvedi V."/>
        </authorList>
    </citation>
    <scope>NUCLEOTIDE SEQUENCE [LARGE SCALE GENOMIC DNA]</scope>
    <source>
        <strain evidence="7 9">CG1</strain>
    </source>
</reference>
<evidence type="ECO:0000313" key="8">
    <source>
        <dbReference type="EMBL" id="RZS63762.1"/>
    </source>
</evidence>
<proteinExistence type="inferred from homology"/>
<dbReference type="InterPro" id="IPR009050">
    <property type="entry name" value="Globin-like_sf"/>
</dbReference>
<dbReference type="PROSITE" id="PS01213">
    <property type="entry name" value="GLOBIN_FAM_2"/>
    <property type="match status" value="1"/>
</dbReference>
<evidence type="ECO:0000256" key="1">
    <source>
        <dbReference type="ARBA" id="ARBA00001971"/>
    </source>
</evidence>
<reference evidence="8 10" key="2">
    <citation type="submission" date="2019-02" db="EMBL/GenBank/DDBJ databases">
        <title>Genomic Encyclopedia of Type Strains, Phase IV (KMG-IV): sequencing the most valuable type-strain genomes for metagenomic binning, comparative biology and taxonomic classification.</title>
        <authorList>
            <person name="Goeker M."/>
        </authorList>
    </citation>
    <scope>NUCLEOTIDE SEQUENCE [LARGE SCALE GENOMIC DNA]</scope>
    <source>
        <strain evidence="8 10">DSM 16618</strain>
    </source>
</reference>
<dbReference type="EMBL" id="LBNE01000014">
    <property type="protein sequence ID" value="KKO70521.1"/>
    <property type="molecule type" value="Genomic_DNA"/>
</dbReference>
<dbReference type="InterPro" id="IPR044203">
    <property type="entry name" value="GlbO/GLB3-like"/>
</dbReference>
<dbReference type="Gene3D" id="1.10.490.10">
    <property type="entry name" value="Globins"/>
    <property type="match status" value="1"/>
</dbReference>
<dbReference type="Pfam" id="PF01152">
    <property type="entry name" value="Bac_globin"/>
    <property type="match status" value="1"/>
</dbReference>
<evidence type="ECO:0000256" key="5">
    <source>
        <dbReference type="ARBA" id="ARBA00023004"/>
    </source>
</evidence>
<dbReference type="Proteomes" id="UP000078084">
    <property type="component" value="Unassembled WGS sequence"/>
</dbReference>
<dbReference type="InterPro" id="IPR012292">
    <property type="entry name" value="Globin/Proto"/>
</dbReference>
<dbReference type="STRING" id="206506.AAV32_15810"/>
<dbReference type="RefSeq" id="WP_068374603.1">
    <property type="nucleotide sequence ID" value="NZ_CBCSEB010000020.1"/>
</dbReference>
<evidence type="ECO:0000313" key="9">
    <source>
        <dbReference type="Proteomes" id="UP000078084"/>
    </source>
</evidence>
<keyword evidence="2" id="KW-0813">Transport</keyword>
<name>A0A171KNQ4_9BURK</name>
<dbReference type="PANTHER" id="PTHR47366:SF1">
    <property type="entry name" value="TWO-ON-TWO HEMOGLOBIN-3"/>
    <property type="match status" value="1"/>
</dbReference>
<evidence type="ECO:0000313" key="10">
    <source>
        <dbReference type="Proteomes" id="UP000292039"/>
    </source>
</evidence>
<dbReference type="OrthoDB" id="9790913at2"/>
<dbReference type="Proteomes" id="UP000292039">
    <property type="component" value="Unassembled WGS sequence"/>
</dbReference>
<dbReference type="InterPro" id="IPR019795">
    <property type="entry name" value="Globin_bac-like_CS"/>
</dbReference>
<accession>A0A171KNQ4</accession>
<dbReference type="CDD" id="cd14773">
    <property type="entry name" value="TrHb2_PhHbO-like_O"/>
    <property type="match status" value="1"/>
</dbReference>
<evidence type="ECO:0000256" key="2">
    <source>
        <dbReference type="ARBA" id="ARBA00022448"/>
    </source>
</evidence>
<keyword evidence="4" id="KW-0479">Metal-binding</keyword>
<dbReference type="EMBL" id="SGWZ01000008">
    <property type="protein sequence ID" value="RZS63762.1"/>
    <property type="molecule type" value="Genomic_DNA"/>
</dbReference>
<comment type="cofactor">
    <cofactor evidence="1">
        <name>heme</name>
        <dbReference type="ChEBI" id="CHEBI:30413"/>
    </cofactor>
</comment>
<dbReference type="InterPro" id="IPR001486">
    <property type="entry name" value="Hemoglobin_trunc"/>
</dbReference>
<evidence type="ECO:0000313" key="7">
    <source>
        <dbReference type="EMBL" id="KKO70521.1"/>
    </source>
</evidence>
<comment type="caution">
    <text evidence="7">The sequence shown here is derived from an EMBL/GenBank/DDBJ whole genome shotgun (WGS) entry which is preliminary data.</text>
</comment>